<evidence type="ECO:0000259" key="3">
    <source>
        <dbReference type="PROSITE" id="PS50977"/>
    </source>
</evidence>
<dbReference type="GO" id="GO:0003700">
    <property type="term" value="F:DNA-binding transcription factor activity"/>
    <property type="evidence" value="ECO:0007669"/>
    <property type="project" value="TreeGrafter"/>
</dbReference>
<dbReference type="AlphaFoldDB" id="A0A839QJY9"/>
<name>A0A839QJY9_9MICC</name>
<dbReference type="PRINTS" id="PR00455">
    <property type="entry name" value="HTHTETR"/>
</dbReference>
<evidence type="ECO:0000313" key="5">
    <source>
        <dbReference type="Proteomes" id="UP000523000"/>
    </source>
</evidence>
<comment type="caution">
    <text evidence="4">The sequence shown here is derived from an EMBL/GenBank/DDBJ whole genome shotgun (WGS) entry which is preliminary data.</text>
</comment>
<dbReference type="GO" id="GO:0000976">
    <property type="term" value="F:transcription cis-regulatory region binding"/>
    <property type="evidence" value="ECO:0007669"/>
    <property type="project" value="TreeGrafter"/>
</dbReference>
<feature type="DNA-binding region" description="H-T-H motif" evidence="2">
    <location>
        <begin position="40"/>
        <end position="59"/>
    </location>
</feature>
<keyword evidence="5" id="KW-1185">Reference proteome</keyword>
<dbReference type="InterPro" id="IPR001647">
    <property type="entry name" value="HTH_TetR"/>
</dbReference>
<proteinExistence type="predicted"/>
<evidence type="ECO:0000256" key="2">
    <source>
        <dbReference type="PROSITE-ProRule" id="PRU00335"/>
    </source>
</evidence>
<dbReference type="InterPro" id="IPR009057">
    <property type="entry name" value="Homeodomain-like_sf"/>
</dbReference>
<feature type="domain" description="HTH tetR-type" evidence="3">
    <location>
        <begin position="17"/>
        <end position="77"/>
    </location>
</feature>
<dbReference type="InterPro" id="IPR050109">
    <property type="entry name" value="HTH-type_TetR-like_transc_reg"/>
</dbReference>
<dbReference type="SUPFAM" id="SSF46689">
    <property type="entry name" value="Homeodomain-like"/>
    <property type="match status" value="1"/>
</dbReference>
<reference evidence="4 5" key="1">
    <citation type="submission" date="2020-08" db="EMBL/GenBank/DDBJ databases">
        <title>Sequencing the genomes of 1000 actinobacteria strains.</title>
        <authorList>
            <person name="Klenk H.-P."/>
        </authorList>
    </citation>
    <scope>NUCLEOTIDE SEQUENCE [LARGE SCALE GENOMIC DNA]</scope>
    <source>
        <strain evidence="4 5">DSM 22826</strain>
    </source>
</reference>
<accession>A0A839QJY9</accession>
<dbReference type="PANTHER" id="PTHR30055">
    <property type="entry name" value="HTH-TYPE TRANSCRIPTIONAL REGULATOR RUTR"/>
    <property type="match status" value="1"/>
</dbReference>
<dbReference type="PANTHER" id="PTHR30055:SF146">
    <property type="entry name" value="HTH-TYPE TRANSCRIPTIONAL DUAL REGULATOR CECR"/>
    <property type="match status" value="1"/>
</dbReference>
<dbReference type="RefSeq" id="WP_345075634.1">
    <property type="nucleotide sequence ID" value="NZ_BAABGK010000105.1"/>
</dbReference>
<evidence type="ECO:0000313" key="4">
    <source>
        <dbReference type="EMBL" id="MBB2996728.1"/>
    </source>
</evidence>
<evidence type="ECO:0000256" key="1">
    <source>
        <dbReference type="ARBA" id="ARBA00023125"/>
    </source>
</evidence>
<organism evidence="4 5">
    <name type="scientific">Paeniglutamicibacter cryotolerans</name>
    <dbReference type="NCBI Taxonomy" id="670079"/>
    <lineage>
        <taxon>Bacteria</taxon>
        <taxon>Bacillati</taxon>
        <taxon>Actinomycetota</taxon>
        <taxon>Actinomycetes</taxon>
        <taxon>Micrococcales</taxon>
        <taxon>Micrococcaceae</taxon>
        <taxon>Paeniglutamicibacter</taxon>
    </lineage>
</organism>
<dbReference type="Gene3D" id="1.10.357.10">
    <property type="entry name" value="Tetracycline Repressor, domain 2"/>
    <property type="match status" value="1"/>
</dbReference>
<dbReference type="Pfam" id="PF00440">
    <property type="entry name" value="TetR_N"/>
    <property type="match status" value="1"/>
</dbReference>
<dbReference type="PROSITE" id="PS50977">
    <property type="entry name" value="HTH_TETR_2"/>
    <property type="match status" value="1"/>
</dbReference>
<dbReference type="EMBL" id="JACHVS010000002">
    <property type="protein sequence ID" value="MBB2996728.1"/>
    <property type="molecule type" value="Genomic_DNA"/>
</dbReference>
<gene>
    <name evidence="4" type="ORF">E9229_002975</name>
</gene>
<protein>
    <submittedName>
        <fullName evidence="4">AcrR family transcriptional regulator</fullName>
    </submittedName>
</protein>
<keyword evidence="1 2" id="KW-0238">DNA-binding</keyword>
<dbReference type="Proteomes" id="UP000523000">
    <property type="component" value="Unassembled WGS sequence"/>
</dbReference>
<sequence>MGTTGIQTPTPTRMPSVERRELILAAATAVFGERGYAGATTAQVAKAADISQPYVVRMFGTKENLFLEAMDRALGKLLNAFRTLISEYDAGRMDSQVAALDPSLGETRAGHLRGLMGRAYADLIRDRGILLLLMQSFVSGHEPIIGPRARDAFLALFRLVRDEAGLGPQGASDFLAQGMLMNTLISLRMPEVFETNPLAGELLACTMKTKLDTVLAASQAHPRID</sequence>